<proteinExistence type="predicted"/>
<organism evidence="1">
    <name type="scientific">hydrothermal vent metagenome</name>
    <dbReference type="NCBI Taxonomy" id="652676"/>
    <lineage>
        <taxon>unclassified sequences</taxon>
        <taxon>metagenomes</taxon>
        <taxon>ecological metagenomes</taxon>
    </lineage>
</organism>
<sequence>MIAALLVMLQAAAGPVADTPPPRRNPTRCPELTVEEGDIVVCGRPEPQEQFRLRPLTRRYDPVGGPGTGFRVGSGQGNVYAATQQSPDGKPDKRIMVTLKFPF</sequence>
<evidence type="ECO:0000313" key="1">
    <source>
        <dbReference type="EMBL" id="CUS44709.1"/>
    </source>
</evidence>
<accession>A0A160TMK9</accession>
<reference evidence="1" key="1">
    <citation type="submission" date="2015-10" db="EMBL/GenBank/DDBJ databases">
        <authorList>
            <person name="Gilbert D.G."/>
        </authorList>
    </citation>
    <scope>NUCLEOTIDE SEQUENCE</scope>
</reference>
<protein>
    <submittedName>
        <fullName evidence="1">Uncharacterized protein</fullName>
    </submittedName>
</protein>
<dbReference type="EMBL" id="CZQE01000170">
    <property type="protein sequence ID" value="CUS44709.1"/>
    <property type="molecule type" value="Genomic_DNA"/>
</dbReference>
<dbReference type="AlphaFoldDB" id="A0A160TMK9"/>
<name>A0A160TMK9_9ZZZZ</name>
<gene>
    <name evidence="1" type="ORF">MGWOODY_Smn1893</name>
</gene>